<evidence type="ECO:0000256" key="1">
    <source>
        <dbReference type="PROSITE-ProRule" id="PRU00169"/>
    </source>
</evidence>
<dbReference type="AlphaFoldDB" id="A0A1N7L507"/>
<dbReference type="SUPFAM" id="SSF52172">
    <property type="entry name" value="CheY-like"/>
    <property type="match status" value="1"/>
</dbReference>
<evidence type="ECO:0000259" key="3">
    <source>
        <dbReference type="PROSITE" id="PS51832"/>
    </source>
</evidence>
<dbReference type="SMART" id="SM00471">
    <property type="entry name" value="HDc"/>
    <property type="match status" value="1"/>
</dbReference>
<dbReference type="InterPro" id="IPR037522">
    <property type="entry name" value="HD_GYP_dom"/>
</dbReference>
<dbReference type="Pfam" id="PF00072">
    <property type="entry name" value="Response_reg"/>
    <property type="match status" value="1"/>
</dbReference>
<dbReference type="InterPro" id="IPR011006">
    <property type="entry name" value="CheY-like_superfamily"/>
</dbReference>
<dbReference type="PANTHER" id="PTHR45228">
    <property type="entry name" value="CYCLIC DI-GMP PHOSPHODIESTERASE TM_0186-RELATED"/>
    <property type="match status" value="1"/>
</dbReference>
<evidence type="ECO:0000259" key="2">
    <source>
        <dbReference type="PROSITE" id="PS50110"/>
    </source>
</evidence>
<sequence length="370" mass="41044">MRSLRPGRVARVMILDGEREHRHEMVVALHACYDVEDYLDGRLALDRAYTLRPDLILIDENVGPDGGLQVIHSLVRDPLLREIPFICTTAVVDTGFATEALRLGARQVLRKPFRVGVFLQAVSSTLNRRIEDSWEELEPVQRDALRNTLSVFNGIADTLSGTAELPFRQVKAGCASLVEAVTNAHFRDVLSGVRDYDNYTYAHSLRVATFLAVFGHGIGLRDNDLMVLTSGGLMHDVGKIGIPHRILNKPGRLDDGEWHIMRSHVTRTADVLRSCIGVPNGALVVAEQHHEKLDGTGYPNGLKGTQINNLARMAAICDVFGALTDRRAYKAPMPAEKALTIMVNMGQALDPYLLRLFRDILLDQGDQLEL</sequence>
<dbReference type="InterPro" id="IPR003607">
    <property type="entry name" value="HD/PDEase_dom"/>
</dbReference>
<keyword evidence="5" id="KW-1185">Reference proteome</keyword>
<dbReference type="Gene3D" id="1.10.3210.10">
    <property type="entry name" value="Hypothetical protein af1432"/>
    <property type="match status" value="1"/>
</dbReference>
<proteinExistence type="predicted"/>
<dbReference type="CDD" id="cd00077">
    <property type="entry name" value="HDc"/>
    <property type="match status" value="1"/>
</dbReference>
<gene>
    <name evidence="4" type="ORF">SAMN05421779_103114</name>
</gene>
<dbReference type="InterPro" id="IPR001789">
    <property type="entry name" value="Sig_transdc_resp-reg_receiver"/>
</dbReference>
<dbReference type="PROSITE" id="PS50110">
    <property type="entry name" value="RESPONSE_REGULATORY"/>
    <property type="match status" value="1"/>
</dbReference>
<evidence type="ECO:0000313" key="5">
    <source>
        <dbReference type="Proteomes" id="UP000185678"/>
    </source>
</evidence>
<dbReference type="GO" id="GO:0000160">
    <property type="term" value="P:phosphorelay signal transduction system"/>
    <property type="evidence" value="ECO:0007669"/>
    <property type="project" value="InterPro"/>
</dbReference>
<evidence type="ECO:0000313" key="4">
    <source>
        <dbReference type="EMBL" id="SIS68856.1"/>
    </source>
</evidence>
<dbReference type="GO" id="GO:0008081">
    <property type="term" value="F:phosphoric diester hydrolase activity"/>
    <property type="evidence" value="ECO:0007669"/>
    <property type="project" value="UniProtKB-ARBA"/>
</dbReference>
<dbReference type="Pfam" id="PF13487">
    <property type="entry name" value="HD_5"/>
    <property type="match status" value="1"/>
</dbReference>
<feature type="domain" description="Response regulatory" evidence="2">
    <location>
        <begin position="11"/>
        <end position="126"/>
    </location>
</feature>
<feature type="modified residue" description="4-aspartylphosphate" evidence="1">
    <location>
        <position position="59"/>
    </location>
</feature>
<dbReference type="InterPro" id="IPR052020">
    <property type="entry name" value="Cyclic_di-GMP/3'3'-cGAMP_PDE"/>
</dbReference>
<dbReference type="PROSITE" id="PS51832">
    <property type="entry name" value="HD_GYP"/>
    <property type="match status" value="1"/>
</dbReference>
<dbReference type="EMBL" id="FTOA01000003">
    <property type="protein sequence ID" value="SIS68856.1"/>
    <property type="molecule type" value="Genomic_DNA"/>
</dbReference>
<dbReference type="SMART" id="SM00448">
    <property type="entry name" value="REC"/>
    <property type="match status" value="1"/>
</dbReference>
<dbReference type="STRING" id="80876.SAMN05421779_103114"/>
<reference evidence="4 5" key="1">
    <citation type="submission" date="2017-01" db="EMBL/GenBank/DDBJ databases">
        <authorList>
            <person name="Mah S.A."/>
            <person name="Swanson W.J."/>
            <person name="Moy G.W."/>
            <person name="Vacquier V.D."/>
        </authorList>
    </citation>
    <scope>NUCLEOTIDE SEQUENCE [LARGE SCALE GENOMIC DNA]</scope>
    <source>
        <strain evidence="4 5">DSM 11589</strain>
    </source>
</reference>
<accession>A0A1N7L507</accession>
<dbReference type="Gene3D" id="3.40.50.2300">
    <property type="match status" value="1"/>
</dbReference>
<dbReference type="Proteomes" id="UP000185678">
    <property type="component" value="Unassembled WGS sequence"/>
</dbReference>
<feature type="domain" description="HD-GYP" evidence="3">
    <location>
        <begin position="178"/>
        <end position="370"/>
    </location>
</feature>
<protein>
    <submittedName>
        <fullName evidence="4">HD-GYP domain, c-di-GMP phosphodiesterase class II (Or its inactivated variant)</fullName>
    </submittedName>
</protein>
<name>A0A1N7L507_9PROT</name>
<organism evidence="4 5">
    <name type="scientific">Insolitispirillum peregrinum</name>
    <dbReference type="NCBI Taxonomy" id="80876"/>
    <lineage>
        <taxon>Bacteria</taxon>
        <taxon>Pseudomonadati</taxon>
        <taxon>Pseudomonadota</taxon>
        <taxon>Alphaproteobacteria</taxon>
        <taxon>Rhodospirillales</taxon>
        <taxon>Novispirillaceae</taxon>
        <taxon>Insolitispirillum</taxon>
    </lineage>
</organism>
<dbReference type="SUPFAM" id="SSF109604">
    <property type="entry name" value="HD-domain/PDEase-like"/>
    <property type="match status" value="1"/>
</dbReference>
<keyword evidence="1" id="KW-0597">Phosphoprotein</keyword>